<evidence type="ECO:0008006" key="3">
    <source>
        <dbReference type="Google" id="ProtNLM"/>
    </source>
</evidence>
<dbReference type="EMBL" id="CP012342">
    <property type="protein sequence ID" value="AKV58302.1"/>
    <property type="molecule type" value="Genomic_DNA"/>
</dbReference>
<sequence>MSTTNTPTQVTLDRIIATAENLGIDLEEAITGRSAQANVNGVPLFFVLLETVLVIRSDFATDEPTQSAQANYFLAANQANASYVLARQVAVTHFDTLVVRSEHELSVAGGLTDAQLEHAFRRGVDAVTTGHQIMLANFEELNEMEAAARGEAPQAPPHQTFDE</sequence>
<name>A0A0K1RA48_9CORY</name>
<dbReference type="STRING" id="156976.AK829_02995"/>
<dbReference type="Proteomes" id="UP000060016">
    <property type="component" value="Chromosome"/>
</dbReference>
<keyword evidence="2" id="KW-1185">Reference proteome</keyword>
<dbReference type="KEGG" id="crie:AK829_02995"/>
<accession>A0A0K1RA48</accession>
<evidence type="ECO:0000313" key="2">
    <source>
        <dbReference type="Proteomes" id="UP000060016"/>
    </source>
</evidence>
<proteinExistence type="predicted"/>
<dbReference type="AlphaFoldDB" id="A0A0K1RA48"/>
<gene>
    <name evidence="1" type="ORF">AK829_02995</name>
</gene>
<dbReference type="Pfam" id="PF10722">
    <property type="entry name" value="YbjN"/>
    <property type="match status" value="1"/>
</dbReference>
<dbReference type="RefSeq" id="WP_052204119.1">
    <property type="nucleotide sequence ID" value="NZ_CP012342.1"/>
</dbReference>
<organism evidence="1 2">
    <name type="scientific">Corynebacterium riegelii</name>
    <dbReference type="NCBI Taxonomy" id="156976"/>
    <lineage>
        <taxon>Bacteria</taxon>
        <taxon>Bacillati</taxon>
        <taxon>Actinomycetota</taxon>
        <taxon>Actinomycetes</taxon>
        <taxon>Mycobacteriales</taxon>
        <taxon>Corynebacteriaceae</taxon>
        <taxon>Corynebacterium</taxon>
    </lineage>
</organism>
<evidence type="ECO:0000313" key="1">
    <source>
        <dbReference type="EMBL" id="AKV58302.1"/>
    </source>
</evidence>
<protein>
    <recommendedName>
        <fullName evidence="3">YbjN domain-containing protein</fullName>
    </recommendedName>
</protein>
<reference evidence="1 2" key="1">
    <citation type="submission" date="2015-08" db="EMBL/GenBank/DDBJ databases">
        <authorList>
            <person name="Babu N.S."/>
            <person name="Beckwith C.J."/>
            <person name="Beseler K.G."/>
            <person name="Brison A."/>
            <person name="Carone J.V."/>
            <person name="Caskin T.P."/>
            <person name="Diamond M."/>
            <person name="Durham M.E."/>
            <person name="Foxe J.M."/>
            <person name="Go M."/>
            <person name="Henderson B.A."/>
            <person name="Jones I.B."/>
            <person name="McGettigan J.A."/>
            <person name="Micheletti S.J."/>
            <person name="Nasrallah M.E."/>
            <person name="Ortiz D."/>
            <person name="Piller C.R."/>
            <person name="Privatt S.R."/>
            <person name="Schneider S.L."/>
            <person name="Sharp S."/>
            <person name="Smith T.C."/>
            <person name="Stanton J.D."/>
            <person name="Ullery H.E."/>
            <person name="Wilson R.J."/>
            <person name="Serrano M.G."/>
            <person name="Buck G."/>
            <person name="Lee V."/>
            <person name="Wang Y."/>
            <person name="Carvalho R."/>
            <person name="Voegtly L."/>
            <person name="Shi R."/>
            <person name="Duckworth R."/>
            <person name="Johnson A."/>
            <person name="Loviza R."/>
            <person name="Walstead R."/>
            <person name="Shah Z."/>
            <person name="Kiflezghi M."/>
            <person name="Wade K."/>
            <person name="Ball S.L."/>
            <person name="Bradley K.W."/>
            <person name="Asai D.J."/>
            <person name="Bowman C.A."/>
            <person name="Russell D.A."/>
            <person name="Pope W.H."/>
            <person name="Jacobs-Sera D."/>
            <person name="Hendrix R.W."/>
            <person name="Hatfull G.F."/>
        </authorList>
    </citation>
    <scope>NUCLEOTIDE SEQUENCE [LARGE SCALE GENOMIC DNA]</scope>
    <source>
        <strain evidence="1 2">PUDD_83A45</strain>
    </source>
</reference>
<dbReference type="InterPro" id="IPR019660">
    <property type="entry name" value="Put_sensory_transdc_reg_YbjN"/>
</dbReference>